<dbReference type="OrthoDB" id="9807095at2"/>
<reference evidence="9 10" key="1">
    <citation type="submission" date="2016-09" db="EMBL/GenBank/DDBJ databases">
        <title>Complete genome sequencing of Streptomyces lydicus 103 and metabolic pathways analysis of antibiotic biosynthesis.</title>
        <authorList>
            <person name="Jia N."/>
            <person name="Ding M.-Z."/>
            <person name="Gao F."/>
            <person name="Yuan Y.-J."/>
        </authorList>
    </citation>
    <scope>NUCLEOTIDE SEQUENCE [LARGE SCALE GENOMIC DNA]</scope>
    <source>
        <strain evidence="9 10">103</strain>
    </source>
</reference>
<dbReference type="PROSITE" id="PS51987">
    <property type="entry name" value="GS_CATALYTIC"/>
    <property type="match status" value="1"/>
</dbReference>
<keyword evidence="4" id="KW-0067">ATP-binding</keyword>
<dbReference type="Gene3D" id="3.10.20.70">
    <property type="entry name" value="Glutamine synthetase, N-terminal domain"/>
    <property type="match status" value="1"/>
</dbReference>
<dbReference type="Pfam" id="PF00120">
    <property type="entry name" value="Gln-synt_C"/>
    <property type="match status" value="1"/>
</dbReference>
<evidence type="ECO:0000259" key="7">
    <source>
        <dbReference type="PROSITE" id="PS51986"/>
    </source>
</evidence>
<dbReference type="SUPFAM" id="SSF54368">
    <property type="entry name" value="Glutamine synthetase, N-terminal domain"/>
    <property type="match status" value="1"/>
</dbReference>
<feature type="domain" description="GS beta-grasp" evidence="7">
    <location>
        <begin position="20"/>
        <end position="116"/>
    </location>
</feature>
<keyword evidence="3" id="KW-0547">Nucleotide-binding</keyword>
<gene>
    <name evidence="9" type="ORF">SL103_11445</name>
</gene>
<dbReference type="EMBL" id="CP017157">
    <property type="protein sequence ID" value="AOP46778.1"/>
    <property type="molecule type" value="Genomic_DNA"/>
</dbReference>
<dbReference type="PANTHER" id="PTHR43785:SF12">
    <property type="entry name" value="TYPE-1 GLUTAMINE SYNTHETASE 2"/>
    <property type="match status" value="1"/>
</dbReference>
<dbReference type="InterPro" id="IPR036651">
    <property type="entry name" value="Gln_synt_N_sf"/>
</dbReference>
<keyword evidence="10" id="KW-1185">Reference proteome</keyword>
<dbReference type="SUPFAM" id="SSF55931">
    <property type="entry name" value="Glutamine synthetase/guanido kinase"/>
    <property type="match status" value="1"/>
</dbReference>
<evidence type="ECO:0000313" key="9">
    <source>
        <dbReference type="EMBL" id="AOP46778.1"/>
    </source>
</evidence>
<proteinExistence type="inferred from homology"/>
<dbReference type="GO" id="GO:0006576">
    <property type="term" value="P:biogenic amine metabolic process"/>
    <property type="evidence" value="ECO:0007669"/>
    <property type="project" value="UniProtKB-ARBA"/>
</dbReference>
<evidence type="ECO:0000256" key="1">
    <source>
        <dbReference type="ARBA" id="ARBA00009897"/>
    </source>
</evidence>
<dbReference type="Proteomes" id="UP000094094">
    <property type="component" value="Chromosome"/>
</dbReference>
<dbReference type="SMART" id="SM01230">
    <property type="entry name" value="Gln-synt_C"/>
    <property type="match status" value="1"/>
</dbReference>
<dbReference type="FunFam" id="3.30.590.10:FF:000005">
    <property type="entry name" value="Probable glutamine synthetase"/>
    <property type="match status" value="1"/>
</dbReference>
<dbReference type="PANTHER" id="PTHR43785">
    <property type="entry name" value="GAMMA-GLUTAMYLPUTRESCINE SYNTHETASE"/>
    <property type="match status" value="1"/>
</dbReference>
<sequence>MADRTPPLSVEELRVLVDTGEIDTVVLAFTDMQGRLQGKRFAARYFLDTVLEHGTEGCNYLLAVDVDLNTVDGYAMSSWERGYGDFAMHGDTATLRRTPWNPGTALITADLGWHDGSPVVASPRQILRRQLDRLRQLGQERTGSGWHAYAGTELEFMLFKDSYEDAWSRGYRQMTPANQWNGDYSVLGTGRVEPVLRRIRNEMGAAGMTVESAKGECNLGQHEIVFVYDEALTTCDQHTIYKTGAKEIAAQEGMALTFMAKYDEREGNSCHIHLSLQDDEGRPVLADDSGPYGMSQTMRHFLAGQVAAMRDFTLFYAPNINSYKRFRPGSFAPTAVAWGPDNRTCALRVVGHGRGHRLENRLPGGDVNPYLAVAAMVAAGVYGIEHELELPDATTGNAYTGDAAHVPTTLREAAERWENSPIAREAFGDEVVEHYRHMARVEQDAYDAAVTDWERFRSFERM</sequence>
<evidence type="ECO:0000256" key="3">
    <source>
        <dbReference type="ARBA" id="ARBA00022741"/>
    </source>
</evidence>
<dbReference type="GO" id="GO:0004356">
    <property type="term" value="F:glutamine synthetase activity"/>
    <property type="evidence" value="ECO:0007669"/>
    <property type="project" value="InterPro"/>
</dbReference>
<dbReference type="GO" id="GO:0006542">
    <property type="term" value="P:glutamine biosynthetic process"/>
    <property type="evidence" value="ECO:0007669"/>
    <property type="project" value="InterPro"/>
</dbReference>
<dbReference type="InterPro" id="IPR008147">
    <property type="entry name" value="Gln_synt_N"/>
</dbReference>
<name>A0A1D7VJT1_9ACTN</name>
<dbReference type="AlphaFoldDB" id="A0A1D7VJT1"/>
<dbReference type="InterPro" id="IPR014746">
    <property type="entry name" value="Gln_synth/guanido_kin_cat_dom"/>
</dbReference>
<dbReference type="Gene3D" id="3.30.590.10">
    <property type="entry name" value="Glutamine synthetase/guanido kinase, catalytic domain"/>
    <property type="match status" value="1"/>
</dbReference>
<accession>A0A1D7VJT1</accession>
<dbReference type="FunFam" id="3.10.20.70:FF:000015">
    <property type="entry name" value="Putative glutamine synthetase"/>
    <property type="match status" value="1"/>
</dbReference>
<evidence type="ECO:0000256" key="4">
    <source>
        <dbReference type="ARBA" id="ARBA00022840"/>
    </source>
</evidence>
<evidence type="ECO:0000256" key="6">
    <source>
        <dbReference type="RuleBase" id="RU000384"/>
    </source>
</evidence>
<dbReference type="GO" id="GO:0042402">
    <property type="term" value="P:biogenic amine catabolic process"/>
    <property type="evidence" value="ECO:0007669"/>
    <property type="project" value="UniProtKB-ARBA"/>
</dbReference>
<feature type="domain" description="GS catalytic" evidence="8">
    <location>
        <begin position="123"/>
        <end position="462"/>
    </location>
</feature>
<comment type="similarity">
    <text evidence="1 5 6">Belongs to the glutamine synthetase family.</text>
</comment>
<dbReference type="InterPro" id="IPR008146">
    <property type="entry name" value="Gln_synth_cat_dom"/>
</dbReference>
<dbReference type="PROSITE" id="PS51986">
    <property type="entry name" value="GS_BETA_GRASP"/>
    <property type="match status" value="1"/>
</dbReference>
<evidence type="ECO:0000256" key="5">
    <source>
        <dbReference type="PROSITE-ProRule" id="PRU01330"/>
    </source>
</evidence>
<keyword evidence="2" id="KW-0436">Ligase</keyword>
<dbReference type="RefSeq" id="WP_069568758.1">
    <property type="nucleotide sequence ID" value="NZ_CP017157.1"/>
</dbReference>
<evidence type="ECO:0000259" key="8">
    <source>
        <dbReference type="PROSITE" id="PS51987"/>
    </source>
</evidence>
<evidence type="ECO:0000313" key="10">
    <source>
        <dbReference type="Proteomes" id="UP000094094"/>
    </source>
</evidence>
<organism evidence="9 10">
    <name type="scientific">Streptomyces lydicus</name>
    <dbReference type="NCBI Taxonomy" id="47763"/>
    <lineage>
        <taxon>Bacteria</taxon>
        <taxon>Bacillati</taxon>
        <taxon>Actinomycetota</taxon>
        <taxon>Actinomycetes</taxon>
        <taxon>Kitasatosporales</taxon>
        <taxon>Streptomycetaceae</taxon>
        <taxon>Streptomyces</taxon>
    </lineage>
</organism>
<evidence type="ECO:0000256" key="2">
    <source>
        <dbReference type="ARBA" id="ARBA00022598"/>
    </source>
</evidence>
<dbReference type="GO" id="GO:0005524">
    <property type="term" value="F:ATP binding"/>
    <property type="evidence" value="ECO:0007669"/>
    <property type="project" value="UniProtKB-KW"/>
</dbReference>
<protein>
    <submittedName>
        <fullName evidence="9">Glutamine synthetase</fullName>
    </submittedName>
</protein>
<dbReference type="KEGG" id="slc:SL103_11445"/>